<gene>
    <name evidence="2" type="ORF">KC19_3G196500</name>
</gene>
<keyword evidence="1" id="KW-0732">Signal</keyword>
<feature type="signal peptide" evidence="1">
    <location>
        <begin position="1"/>
        <end position="20"/>
    </location>
</feature>
<sequence>MVVNLMMVIWAGQRLLPFHAAAVSGGAKWGVDRAPLPSMCCVSVGPSMRGPGSFILGRKEVSEIIQLLSFVL</sequence>
<evidence type="ECO:0000313" key="3">
    <source>
        <dbReference type="Proteomes" id="UP000822688"/>
    </source>
</evidence>
<dbReference type="Proteomes" id="UP000822688">
    <property type="component" value="Chromosome 3"/>
</dbReference>
<dbReference type="AlphaFoldDB" id="A0A8T0IN39"/>
<name>A0A8T0IN39_CERPU</name>
<evidence type="ECO:0000256" key="1">
    <source>
        <dbReference type="SAM" id="SignalP"/>
    </source>
</evidence>
<feature type="chain" id="PRO_5035902948" description="Secreted protein" evidence="1">
    <location>
        <begin position="21"/>
        <end position="72"/>
    </location>
</feature>
<dbReference type="EMBL" id="CM026423">
    <property type="protein sequence ID" value="KAG0584251.1"/>
    <property type="molecule type" value="Genomic_DNA"/>
</dbReference>
<keyword evidence="3" id="KW-1185">Reference proteome</keyword>
<evidence type="ECO:0000313" key="2">
    <source>
        <dbReference type="EMBL" id="KAG0584251.1"/>
    </source>
</evidence>
<comment type="caution">
    <text evidence="2">The sequence shown here is derived from an EMBL/GenBank/DDBJ whole genome shotgun (WGS) entry which is preliminary data.</text>
</comment>
<protein>
    <recommendedName>
        <fullName evidence="4">Secreted protein</fullName>
    </recommendedName>
</protein>
<organism evidence="2 3">
    <name type="scientific">Ceratodon purpureus</name>
    <name type="common">Fire moss</name>
    <name type="synonym">Dicranum purpureum</name>
    <dbReference type="NCBI Taxonomy" id="3225"/>
    <lineage>
        <taxon>Eukaryota</taxon>
        <taxon>Viridiplantae</taxon>
        <taxon>Streptophyta</taxon>
        <taxon>Embryophyta</taxon>
        <taxon>Bryophyta</taxon>
        <taxon>Bryophytina</taxon>
        <taxon>Bryopsida</taxon>
        <taxon>Dicranidae</taxon>
        <taxon>Pseudoditrichales</taxon>
        <taxon>Ditrichaceae</taxon>
        <taxon>Ceratodon</taxon>
    </lineage>
</organism>
<accession>A0A8T0IN39</accession>
<proteinExistence type="predicted"/>
<reference evidence="2" key="1">
    <citation type="submission" date="2020-06" db="EMBL/GenBank/DDBJ databases">
        <title>WGS assembly of Ceratodon purpureus strain R40.</title>
        <authorList>
            <person name="Carey S.B."/>
            <person name="Jenkins J."/>
            <person name="Shu S."/>
            <person name="Lovell J.T."/>
            <person name="Sreedasyam A."/>
            <person name="Maumus F."/>
            <person name="Tiley G.P."/>
            <person name="Fernandez-Pozo N."/>
            <person name="Barry K."/>
            <person name="Chen C."/>
            <person name="Wang M."/>
            <person name="Lipzen A."/>
            <person name="Daum C."/>
            <person name="Saski C.A."/>
            <person name="Payton A.C."/>
            <person name="Mcbreen J.C."/>
            <person name="Conrad R.E."/>
            <person name="Kollar L.M."/>
            <person name="Olsson S."/>
            <person name="Huttunen S."/>
            <person name="Landis J.B."/>
            <person name="Wickett N.J."/>
            <person name="Johnson M.G."/>
            <person name="Rensing S.A."/>
            <person name="Grimwood J."/>
            <person name="Schmutz J."/>
            <person name="Mcdaniel S.F."/>
        </authorList>
    </citation>
    <scope>NUCLEOTIDE SEQUENCE</scope>
    <source>
        <strain evidence="2">R40</strain>
    </source>
</reference>
<evidence type="ECO:0008006" key="4">
    <source>
        <dbReference type="Google" id="ProtNLM"/>
    </source>
</evidence>